<dbReference type="InterPro" id="IPR018770">
    <property type="entry name" value="ChloroindolylP_hydrolase"/>
</dbReference>
<protein>
    <submittedName>
        <fullName evidence="2">5-bromo-4-chloroindolyl phosphate hydrolysis family protein</fullName>
    </submittedName>
</protein>
<keyword evidence="1" id="KW-0812">Transmembrane</keyword>
<feature type="transmembrane region" description="Helical" evidence="1">
    <location>
        <begin position="31"/>
        <end position="48"/>
    </location>
</feature>
<keyword evidence="1" id="KW-0472">Membrane</keyword>
<keyword evidence="3" id="KW-1185">Reference proteome</keyword>
<evidence type="ECO:0000313" key="2">
    <source>
        <dbReference type="EMBL" id="GAA3011014.1"/>
    </source>
</evidence>
<name>A0ABN3XZW1_9ENTE</name>
<dbReference type="EMBL" id="BAAAXQ010000010">
    <property type="protein sequence ID" value="GAA3011014.1"/>
    <property type="molecule type" value="Genomic_DNA"/>
</dbReference>
<comment type="caution">
    <text evidence="2">The sequence shown here is derived from an EMBL/GenBank/DDBJ whole genome shotgun (WGS) entry which is preliminary data.</text>
</comment>
<keyword evidence="1" id="KW-1133">Transmembrane helix</keyword>
<accession>A0ABN3XZW1</accession>
<gene>
    <name evidence="2" type="ORF">GCM10019998_03940</name>
</gene>
<proteinExistence type="predicted"/>
<dbReference type="Pfam" id="PF10112">
    <property type="entry name" value="Halogen_Hydrol"/>
    <property type="match status" value="1"/>
</dbReference>
<sequence length="219" mass="24957">MKNSKWALWTGIILGAVYLLIIFSGEGLFDLFPLMFFIAGGCLIYYGLKGKPQNAHKSELPALSKKREQSYVNAGMSDSEIDMFRQTMNQTKKQIIHLQATMNQSGKLRAVDLRHDTIKAAKALFKEIVASPKRMPEANHFLYTHLPNLVDLTDKFVEINEHEIKNRDTYEKIEESIQIIDQMAALIAIDYQKFVADDLDDLDVEISIAKQSLKQNGNY</sequence>
<feature type="transmembrane region" description="Helical" evidence="1">
    <location>
        <begin position="7"/>
        <end position="25"/>
    </location>
</feature>
<dbReference type="RefSeq" id="WP_068707936.1">
    <property type="nucleotide sequence ID" value="NZ_BAAAXQ010000010.1"/>
</dbReference>
<dbReference type="Proteomes" id="UP001501577">
    <property type="component" value="Unassembled WGS sequence"/>
</dbReference>
<organism evidence="2 3">
    <name type="scientific">Tetragenococcus solitarius</name>
    <dbReference type="NCBI Taxonomy" id="71453"/>
    <lineage>
        <taxon>Bacteria</taxon>
        <taxon>Bacillati</taxon>
        <taxon>Bacillota</taxon>
        <taxon>Bacilli</taxon>
        <taxon>Lactobacillales</taxon>
        <taxon>Enterococcaceae</taxon>
        <taxon>Tetragenococcus</taxon>
    </lineage>
</organism>
<evidence type="ECO:0000256" key="1">
    <source>
        <dbReference type="SAM" id="Phobius"/>
    </source>
</evidence>
<evidence type="ECO:0000313" key="3">
    <source>
        <dbReference type="Proteomes" id="UP001501577"/>
    </source>
</evidence>
<reference evidence="2 3" key="1">
    <citation type="journal article" date="2019" name="Int. J. Syst. Evol. Microbiol.">
        <title>The Global Catalogue of Microorganisms (GCM) 10K type strain sequencing project: providing services to taxonomists for standard genome sequencing and annotation.</title>
        <authorList>
            <consortium name="The Broad Institute Genomics Platform"/>
            <consortium name="The Broad Institute Genome Sequencing Center for Infectious Disease"/>
            <person name="Wu L."/>
            <person name="Ma J."/>
        </authorList>
    </citation>
    <scope>NUCLEOTIDE SEQUENCE [LARGE SCALE GENOMIC DNA]</scope>
    <source>
        <strain evidence="2 3">JCM 8736</strain>
    </source>
</reference>